<evidence type="ECO:0000256" key="2">
    <source>
        <dbReference type="ARBA" id="ARBA00023012"/>
    </source>
</evidence>
<dbReference type="PROSITE" id="PS50930">
    <property type="entry name" value="HTH_LYTTR"/>
    <property type="match status" value="1"/>
</dbReference>
<evidence type="ECO:0000259" key="7">
    <source>
        <dbReference type="PROSITE" id="PS50930"/>
    </source>
</evidence>
<dbReference type="InterPro" id="IPR011006">
    <property type="entry name" value="CheY-like_superfamily"/>
</dbReference>
<dbReference type="InterPro" id="IPR007492">
    <property type="entry name" value="LytTR_DNA-bd_dom"/>
</dbReference>
<evidence type="ECO:0000313" key="8">
    <source>
        <dbReference type="EMBL" id="GCF93223.1"/>
    </source>
</evidence>
<feature type="domain" description="HTH LytTR-type" evidence="7">
    <location>
        <begin position="143"/>
        <end position="244"/>
    </location>
</feature>
<dbReference type="OrthoDB" id="9809318at2"/>
<dbReference type="InterPro" id="IPR046947">
    <property type="entry name" value="LytR-like"/>
</dbReference>
<dbReference type="SMART" id="SM00850">
    <property type="entry name" value="LytTR"/>
    <property type="match status" value="1"/>
</dbReference>
<dbReference type="Pfam" id="PF04397">
    <property type="entry name" value="LytTR"/>
    <property type="match status" value="1"/>
</dbReference>
<evidence type="ECO:0000256" key="4">
    <source>
        <dbReference type="ARBA" id="ARBA00037164"/>
    </source>
</evidence>
<gene>
    <name evidence="8" type="primary">agrA_2</name>
    <name evidence="8" type="ORF">NRIC_11140</name>
</gene>
<evidence type="ECO:0000313" key="9">
    <source>
        <dbReference type="Proteomes" id="UP000290567"/>
    </source>
</evidence>
<keyword evidence="1" id="KW-0963">Cytoplasm</keyword>
<organism evidence="8 9">
    <name type="scientific">Enterococcus florum</name>
    <dbReference type="NCBI Taxonomy" id="2480627"/>
    <lineage>
        <taxon>Bacteria</taxon>
        <taxon>Bacillati</taxon>
        <taxon>Bacillota</taxon>
        <taxon>Bacilli</taxon>
        <taxon>Lactobacillales</taxon>
        <taxon>Enterococcaceae</taxon>
        <taxon>Enterococcus</taxon>
    </lineage>
</organism>
<dbReference type="SMART" id="SM00448">
    <property type="entry name" value="REC"/>
    <property type="match status" value="1"/>
</dbReference>
<dbReference type="Proteomes" id="UP000290567">
    <property type="component" value="Unassembled WGS sequence"/>
</dbReference>
<keyword evidence="5" id="KW-0597">Phosphoprotein</keyword>
<name>A0A4P5PIN1_9ENTE</name>
<comment type="caution">
    <text evidence="8">The sequence shown here is derived from an EMBL/GenBank/DDBJ whole genome shotgun (WGS) entry which is preliminary data.</text>
</comment>
<evidence type="ECO:0000256" key="5">
    <source>
        <dbReference type="PROSITE-ProRule" id="PRU00169"/>
    </source>
</evidence>
<dbReference type="PANTHER" id="PTHR37299">
    <property type="entry name" value="TRANSCRIPTIONAL REGULATOR-RELATED"/>
    <property type="match status" value="1"/>
</dbReference>
<dbReference type="RefSeq" id="WP_146621688.1">
    <property type="nucleotide sequence ID" value="NZ_BJCC01000009.1"/>
</dbReference>
<dbReference type="AlphaFoldDB" id="A0A4P5PIN1"/>
<feature type="modified residue" description="4-aspartylphosphate" evidence="5">
    <location>
        <position position="61"/>
    </location>
</feature>
<dbReference type="GO" id="GO:0003677">
    <property type="term" value="F:DNA binding"/>
    <property type="evidence" value="ECO:0007669"/>
    <property type="project" value="InterPro"/>
</dbReference>
<dbReference type="EMBL" id="BJCC01000009">
    <property type="protein sequence ID" value="GCF93223.1"/>
    <property type="molecule type" value="Genomic_DNA"/>
</dbReference>
<evidence type="ECO:0000256" key="1">
    <source>
        <dbReference type="ARBA" id="ARBA00022490"/>
    </source>
</evidence>
<dbReference type="Gene3D" id="2.40.50.1020">
    <property type="entry name" value="LytTr DNA-binding domain"/>
    <property type="match status" value="1"/>
</dbReference>
<dbReference type="SUPFAM" id="SSF52172">
    <property type="entry name" value="CheY-like"/>
    <property type="match status" value="1"/>
</dbReference>
<keyword evidence="3" id="KW-0010">Activator</keyword>
<proteinExistence type="predicted"/>
<keyword evidence="9" id="KW-1185">Reference proteome</keyword>
<evidence type="ECO:0000256" key="3">
    <source>
        <dbReference type="ARBA" id="ARBA00023159"/>
    </source>
</evidence>
<dbReference type="PROSITE" id="PS50110">
    <property type="entry name" value="RESPONSE_REGULATORY"/>
    <property type="match status" value="1"/>
</dbReference>
<dbReference type="InterPro" id="IPR001789">
    <property type="entry name" value="Sig_transdc_resp-reg_receiver"/>
</dbReference>
<protein>
    <submittedName>
        <fullName evidence="8">Accessory gene regulator protein A</fullName>
    </submittedName>
</protein>
<sequence length="248" mass="28951">MLKVFICEDETPLRETYEDYIENQLVIKELDAHLVLSTGEPKKILDYLLNHPDTTGIYFLDIELNAEMDGLSLAREIRNYDVLGKIIFLTTHDELAPITFQYKVEALDYIIKGELEKVKTSITECLDTIFAQQKVQPEKRKQFIIKNGKHERYIDHQDMLFFQTSTVPHMLYLHTLTGRIQFYGTVKDLISIGDNFVRVHKSVVANMDNVRSIDKEKLKLLFVNGQKCAFSKKKIKLVRDYLDQKKET</sequence>
<dbReference type="PANTHER" id="PTHR37299:SF3">
    <property type="entry name" value="STAGE 0 SPORULATION PROTEIN A HOMOLOG"/>
    <property type="match status" value="1"/>
</dbReference>
<evidence type="ECO:0000259" key="6">
    <source>
        <dbReference type="PROSITE" id="PS50110"/>
    </source>
</evidence>
<dbReference type="GO" id="GO:0000156">
    <property type="term" value="F:phosphorelay response regulator activity"/>
    <property type="evidence" value="ECO:0007669"/>
    <property type="project" value="InterPro"/>
</dbReference>
<reference evidence="9" key="1">
    <citation type="submission" date="2019-02" db="EMBL/GenBank/DDBJ databases">
        <title>Draft genome sequence of Enterococcus sp. Gos25-1.</title>
        <authorList>
            <person name="Tanaka N."/>
            <person name="Shiwa Y."/>
            <person name="Fujita N."/>
        </authorList>
    </citation>
    <scope>NUCLEOTIDE SEQUENCE [LARGE SCALE GENOMIC DNA]</scope>
    <source>
        <strain evidence="9">Gos25-1</strain>
    </source>
</reference>
<keyword evidence="2" id="KW-0902">Two-component regulatory system</keyword>
<accession>A0A4P5PIN1</accession>
<dbReference type="Gene3D" id="3.40.50.2300">
    <property type="match status" value="1"/>
</dbReference>
<dbReference type="Pfam" id="PF00072">
    <property type="entry name" value="Response_reg"/>
    <property type="match status" value="1"/>
</dbReference>
<feature type="domain" description="Response regulatory" evidence="6">
    <location>
        <begin position="3"/>
        <end position="127"/>
    </location>
</feature>
<comment type="function">
    <text evidence="4">Required for high-level post-exponential phase expression of a series of secreted proteins.</text>
</comment>